<accession>D2W2Z7</accession>
<dbReference type="Proteomes" id="UP000006671">
    <property type="component" value="Unassembled WGS sequence"/>
</dbReference>
<dbReference type="VEuPathDB" id="AmoebaDB:NAEGRDRAFT_75767"/>
<dbReference type="OMA" id="HEPINTK"/>
<dbReference type="GeneID" id="8856513"/>
<feature type="region of interest" description="Disordered" evidence="3">
    <location>
        <begin position="516"/>
        <end position="539"/>
    </location>
</feature>
<keyword evidence="2" id="KW-0539">Nucleus</keyword>
<dbReference type="EMBL" id="GG738929">
    <property type="protein sequence ID" value="EFC36526.1"/>
    <property type="molecule type" value="Genomic_DNA"/>
</dbReference>
<dbReference type="PROSITE" id="PS50118">
    <property type="entry name" value="HMG_BOX_2"/>
    <property type="match status" value="2"/>
</dbReference>
<dbReference type="InterPro" id="IPR036910">
    <property type="entry name" value="HMG_box_dom_sf"/>
</dbReference>
<dbReference type="InterPro" id="IPR009071">
    <property type="entry name" value="HMG_box_dom"/>
</dbReference>
<feature type="region of interest" description="Disordered" evidence="3">
    <location>
        <begin position="1"/>
        <end position="64"/>
    </location>
</feature>
<feature type="compositionally biased region" description="Basic and acidic residues" evidence="3">
    <location>
        <begin position="275"/>
        <end position="293"/>
    </location>
</feature>
<evidence type="ECO:0000313" key="6">
    <source>
        <dbReference type="Proteomes" id="UP000006671"/>
    </source>
</evidence>
<dbReference type="InterPro" id="IPR050342">
    <property type="entry name" value="HMGB"/>
</dbReference>
<sequence length="695" mass="79446">MSVNNKNNNTFQPTTTQQLPPNHPYNIMINNSFNNTLPTASSNNNNGGGNKSSPTISSNITPTIPMMNQHPFFSQIASNTLQPSTTSPQTNATATSSNTSLPPNQNALMGNNSLYEQLLLQEQLFSAFLHNYYQYQRMMMEQQNLHSLYSQQVNAQQMVSNSPSSIGTPQHHSQPPLLINSNSPSASNANPAGLFNPNIQPTGMTSVAIPEPLYELYIRPILHNLQQNLYKTNNDQMGLVTDSNFQQDNSAVFFDEQHLPPVDTMLLYSNHQLDADKEEEKNSPQPHKAYDPKKNKKGLKKKRKYIKSGLFKKDRDGNFLISINDRARLAQYGLSMPKPEGDEGEVILNGEDEHQFYEEEEEEDDQTQTNDTVNNTLPQDHNLMNSINIHDLLGGHDAHGLLEPQHEPINTKFSEEQSQMGFEWYFAEQFQNFPSANDFFQQEEEKSQMRIFVWAQWQLLHDSEKQHYIELALASQREMLQQVVASSSYSGGTPSDSRNLLSESESIIGVDETNINNKVEQPLVPPKDKEESEDEQINEESLKELDKNVTANRVKKPLSGYNSFVKSVFPSFQEMYPNIDKKQITKLIGQKWKAMPEDEKQPYIEMARQAQPIVKKPLNAYNIYCKEKYSIFKEENPDLAPNEVSRMVASSWKKAKKEEKQKYYDLAEKWKQESEEMISTAVEKQTKQKTKKRKI</sequence>
<dbReference type="SMART" id="SM00398">
    <property type="entry name" value="HMG"/>
    <property type="match status" value="2"/>
</dbReference>
<feature type="compositionally biased region" description="Polar residues" evidence="3">
    <location>
        <begin position="159"/>
        <end position="173"/>
    </location>
</feature>
<dbReference type="Gene3D" id="1.10.30.10">
    <property type="entry name" value="High mobility group box domain"/>
    <property type="match status" value="2"/>
</dbReference>
<feature type="compositionally biased region" description="Low complexity" evidence="3">
    <location>
        <begin position="1"/>
        <end position="20"/>
    </location>
</feature>
<organism evidence="6">
    <name type="scientific">Naegleria gruberi</name>
    <name type="common">Amoeba</name>
    <dbReference type="NCBI Taxonomy" id="5762"/>
    <lineage>
        <taxon>Eukaryota</taxon>
        <taxon>Discoba</taxon>
        <taxon>Heterolobosea</taxon>
        <taxon>Tetramitia</taxon>
        <taxon>Eutetramitia</taxon>
        <taxon>Vahlkampfiidae</taxon>
        <taxon>Naegleria</taxon>
    </lineage>
</organism>
<name>D2W2Z7_NAEGR</name>
<dbReference type="GO" id="GO:0005634">
    <property type="term" value="C:nucleus"/>
    <property type="evidence" value="ECO:0007669"/>
    <property type="project" value="UniProtKB-UniRule"/>
</dbReference>
<evidence type="ECO:0000259" key="4">
    <source>
        <dbReference type="PROSITE" id="PS50118"/>
    </source>
</evidence>
<feature type="compositionally biased region" description="Low complexity" evidence="3">
    <location>
        <begin position="41"/>
        <end position="64"/>
    </location>
</feature>
<dbReference type="RefSeq" id="XP_002669270.1">
    <property type="nucleotide sequence ID" value="XM_002669224.1"/>
</dbReference>
<dbReference type="PANTHER" id="PTHR48112">
    <property type="entry name" value="HIGH MOBILITY GROUP PROTEIN DSP1"/>
    <property type="match status" value="1"/>
</dbReference>
<evidence type="ECO:0000313" key="5">
    <source>
        <dbReference type="EMBL" id="EFC36526.1"/>
    </source>
</evidence>
<feature type="domain" description="HMG box" evidence="4">
    <location>
        <begin position="554"/>
        <end position="622"/>
    </location>
</feature>
<dbReference type="AlphaFoldDB" id="D2W2Z7"/>
<feature type="region of interest" description="Disordered" evidence="3">
    <location>
        <begin position="159"/>
        <end position="194"/>
    </location>
</feature>
<evidence type="ECO:0000256" key="2">
    <source>
        <dbReference type="PROSITE-ProRule" id="PRU00267"/>
    </source>
</evidence>
<dbReference type="GO" id="GO:0003677">
    <property type="term" value="F:DNA binding"/>
    <property type="evidence" value="ECO:0007669"/>
    <property type="project" value="UniProtKB-UniRule"/>
</dbReference>
<feature type="region of interest" description="Disordered" evidence="3">
    <location>
        <begin position="80"/>
        <end position="107"/>
    </location>
</feature>
<feature type="compositionally biased region" description="Polar residues" evidence="3">
    <location>
        <begin position="28"/>
        <end position="40"/>
    </location>
</feature>
<protein>
    <submittedName>
        <fullName evidence="5">Predicted protein</fullName>
    </submittedName>
</protein>
<feature type="DNA-binding region" description="HMG box" evidence="2">
    <location>
        <begin position="554"/>
        <end position="622"/>
    </location>
</feature>
<dbReference type="OrthoDB" id="1919336at2759"/>
<dbReference type="KEGG" id="ngr:NAEGRDRAFT_75767"/>
<dbReference type="InParanoid" id="D2W2Z7"/>
<feature type="compositionally biased region" description="Low complexity" evidence="3">
    <location>
        <begin position="82"/>
        <end position="100"/>
    </location>
</feature>
<feature type="DNA-binding region" description="HMG box" evidence="2">
    <location>
        <begin position="614"/>
        <end position="682"/>
    </location>
</feature>
<gene>
    <name evidence="5" type="ORF">NAEGRDRAFT_75767</name>
</gene>
<dbReference type="CDD" id="cd00084">
    <property type="entry name" value="HMG-box_SF"/>
    <property type="match status" value="2"/>
</dbReference>
<keyword evidence="1 2" id="KW-0238">DNA-binding</keyword>
<reference evidence="5 6" key="1">
    <citation type="journal article" date="2010" name="Cell">
        <title>The genome of Naegleria gruberi illuminates early eukaryotic versatility.</title>
        <authorList>
            <person name="Fritz-Laylin L.K."/>
            <person name="Prochnik S.E."/>
            <person name="Ginger M.L."/>
            <person name="Dacks J.B."/>
            <person name="Carpenter M.L."/>
            <person name="Field M.C."/>
            <person name="Kuo A."/>
            <person name="Paredez A."/>
            <person name="Chapman J."/>
            <person name="Pham J."/>
            <person name="Shu S."/>
            <person name="Neupane R."/>
            <person name="Cipriano M."/>
            <person name="Mancuso J."/>
            <person name="Tu H."/>
            <person name="Salamov A."/>
            <person name="Lindquist E."/>
            <person name="Shapiro H."/>
            <person name="Lucas S."/>
            <person name="Grigoriev I.V."/>
            <person name="Cande W.Z."/>
            <person name="Fulton C."/>
            <person name="Rokhsar D.S."/>
            <person name="Dawson S.C."/>
        </authorList>
    </citation>
    <scope>NUCLEOTIDE SEQUENCE [LARGE SCALE GENOMIC DNA]</scope>
    <source>
        <strain evidence="5 6">NEG-M</strain>
    </source>
</reference>
<dbReference type="eggNOG" id="KOG0381">
    <property type="taxonomic scope" value="Eukaryota"/>
</dbReference>
<feature type="compositionally biased region" description="Low complexity" evidence="3">
    <location>
        <begin position="180"/>
        <end position="192"/>
    </location>
</feature>
<feature type="region of interest" description="Disordered" evidence="3">
    <location>
        <begin position="275"/>
        <end position="301"/>
    </location>
</feature>
<dbReference type="STRING" id="5762.D2W2Z7"/>
<dbReference type="Pfam" id="PF00505">
    <property type="entry name" value="HMG_box"/>
    <property type="match status" value="2"/>
</dbReference>
<evidence type="ECO:0000256" key="3">
    <source>
        <dbReference type="SAM" id="MobiDB-lite"/>
    </source>
</evidence>
<proteinExistence type="predicted"/>
<feature type="domain" description="HMG box" evidence="4">
    <location>
        <begin position="614"/>
        <end position="682"/>
    </location>
</feature>
<keyword evidence="6" id="KW-1185">Reference proteome</keyword>
<dbReference type="SUPFAM" id="SSF47095">
    <property type="entry name" value="HMG-box"/>
    <property type="match status" value="2"/>
</dbReference>
<evidence type="ECO:0000256" key="1">
    <source>
        <dbReference type="ARBA" id="ARBA00023125"/>
    </source>
</evidence>